<feature type="transmembrane region" description="Helical" evidence="7">
    <location>
        <begin position="387"/>
        <end position="404"/>
    </location>
</feature>
<dbReference type="RefSeq" id="WP_208009502.1">
    <property type="nucleotide sequence ID" value="NZ_CP071796.1"/>
</dbReference>
<feature type="transmembrane region" description="Helical" evidence="7">
    <location>
        <begin position="242"/>
        <end position="265"/>
    </location>
</feature>
<evidence type="ECO:0000313" key="8">
    <source>
        <dbReference type="EMBL" id="QTD45755.1"/>
    </source>
</evidence>
<dbReference type="PANTHER" id="PTHR30213:SF1">
    <property type="entry name" value="INNER MEMBRANE PROTEIN YHJD"/>
    <property type="match status" value="1"/>
</dbReference>
<evidence type="ECO:0000256" key="2">
    <source>
        <dbReference type="ARBA" id="ARBA00022475"/>
    </source>
</evidence>
<evidence type="ECO:0000313" key="9">
    <source>
        <dbReference type="Proteomes" id="UP000663903"/>
    </source>
</evidence>
<feature type="transmembrane region" description="Helical" evidence="7">
    <location>
        <begin position="61"/>
        <end position="82"/>
    </location>
</feature>
<reference evidence="8" key="1">
    <citation type="submission" date="2021-03" db="EMBL/GenBank/DDBJ databases">
        <title>Ottowia sp. 27C isolated from the cloaca of a Giant Asian pond turtle (Heosemys grandis).</title>
        <authorList>
            <person name="Spergser J."/>
            <person name="Busse H.-J."/>
        </authorList>
    </citation>
    <scope>NUCLEOTIDE SEQUENCE</scope>
    <source>
        <strain evidence="8">27C</strain>
    </source>
</reference>
<evidence type="ECO:0000256" key="6">
    <source>
        <dbReference type="SAM" id="MobiDB-lite"/>
    </source>
</evidence>
<feature type="region of interest" description="Disordered" evidence="6">
    <location>
        <begin position="411"/>
        <end position="437"/>
    </location>
</feature>
<comment type="subcellular location">
    <subcellularLocation>
        <location evidence="1">Cell membrane</location>
        <topology evidence="1">Multi-pass membrane protein</topology>
    </subcellularLocation>
</comment>
<evidence type="ECO:0000256" key="5">
    <source>
        <dbReference type="ARBA" id="ARBA00023136"/>
    </source>
</evidence>
<accession>A0A975CG30</accession>
<evidence type="ECO:0000256" key="4">
    <source>
        <dbReference type="ARBA" id="ARBA00022989"/>
    </source>
</evidence>
<evidence type="ECO:0000256" key="7">
    <source>
        <dbReference type="SAM" id="Phobius"/>
    </source>
</evidence>
<keyword evidence="4 7" id="KW-1133">Transmembrane helix</keyword>
<evidence type="ECO:0000256" key="1">
    <source>
        <dbReference type="ARBA" id="ARBA00004651"/>
    </source>
</evidence>
<dbReference type="PANTHER" id="PTHR30213">
    <property type="entry name" value="INNER MEMBRANE PROTEIN YHJD"/>
    <property type="match status" value="1"/>
</dbReference>
<keyword evidence="2" id="KW-1003">Cell membrane</keyword>
<gene>
    <name evidence="8" type="ORF">J1M35_02215</name>
</gene>
<protein>
    <submittedName>
        <fullName evidence="8">YihY/virulence factor BrkB family protein</fullName>
    </submittedName>
</protein>
<keyword evidence="5 7" id="KW-0472">Membrane</keyword>
<keyword evidence="3 7" id="KW-0812">Transmembrane</keyword>
<dbReference type="KEGG" id="otd:J1M35_02215"/>
<dbReference type="EMBL" id="CP071796">
    <property type="protein sequence ID" value="QTD45755.1"/>
    <property type="molecule type" value="Genomic_DNA"/>
</dbReference>
<feature type="transmembrane region" description="Helical" evidence="7">
    <location>
        <begin position="271"/>
        <end position="298"/>
    </location>
</feature>
<feature type="transmembrane region" description="Helical" evidence="7">
    <location>
        <begin position="208"/>
        <end position="230"/>
    </location>
</feature>
<keyword evidence="9" id="KW-1185">Reference proteome</keyword>
<proteinExistence type="predicted"/>
<dbReference type="GO" id="GO:0005886">
    <property type="term" value="C:plasma membrane"/>
    <property type="evidence" value="ECO:0007669"/>
    <property type="project" value="UniProtKB-SubCell"/>
</dbReference>
<dbReference type="Pfam" id="PF03631">
    <property type="entry name" value="Virul_fac_BrkB"/>
    <property type="match status" value="1"/>
</dbReference>
<evidence type="ECO:0000256" key="3">
    <source>
        <dbReference type="ARBA" id="ARBA00022692"/>
    </source>
</evidence>
<dbReference type="InterPro" id="IPR017039">
    <property type="entry name" value="Virul_fac_BrkB"/>
</dbReference>
<feature type="transmembrane region" description="Helical" evidence="7">
    <location>
        <begin position="173"/>
        <end position="196"/>
    </location>
</feature>
<sequence>MPKLAAAESIVSETVLSGTTIAAPSVPKLLQGRFKPLHPLYRAFELWSDADGLRMSAAMSFYGILSLAPLLVLIVAVLGWWLDREMLETSLIQQIGGVVGQQGAEVIKAAIDSAREPGQGLFASLLAFALLLVGATGVFAELQSAFERLWTQGTGVAAADAWWHTATLRLRGVAYILAFGFLMLVSTVIASLLSLLEAWAGSRFDMKLVLAGLNQLVSFLITTGLFVALMRMSAGPQPRLRHLVRGAAAGALLFGVGKYALALYLSTAAVVSAYGAAGSLVVLLMWIYFAAAVLLFGASVARVFAEQRGEFSTAAVPPPAAAVTAVQGKARTAGAEAVAGSTAAVAAVLSEAAAAVPGDPARGVAALGAQGHATARRAVPASRRDRWLGGVALAISLGAAYLLTQRAGAAAAQRTAVPEPRAGRPARLSKPPPTSRGMAARLAGGWRALQDIARQLERDAPARSKSAGPGLSPGAPPQRLEALLVQWRRLRGRHALKQARRTLARDTEALRDALKARGRR</sequence>
<name>A0A975CG30_9BURK</name>
<organism evidence="8 9">
    <name type="scientific">Ottowia testudinis</name>
    <dbReference type="NCBI Taxonomy" id="2816950"/>
    <lineage>
        <taxon>Bacteria</taxon>
        <taxon>Pseudomonadati</taxon>
        <taxon>Pseudomonadota</taxon>
        <taxon>Betaproteobacteria</taxon>
        <taxon>Burkholderiales</taxon>
        <taxon>Comamonadaceae</taxon>
        <taxon>Ottowia</taxon>
    </lineage>
</organism>
<dbReference type="AlphaFoldDB" id="A0A975CG30"/>
<dbReference type="Proteomes" id="UP000663903">
    <property type="component" value="Chromosome"/>
</dbReference>
<feature type="transmembrane region" description="Helical" evidence="7">
    <location>
        <begin position="121"/>
        <end position="140"/>
    </location>
</feature>
<feature type="region of interest" description="Disordered" evidence="6">
    <location>
        <begin position="458"/>
        <end position="477"/>
    </location>
</feature>